<sequence>PLIVAALQTAGPLGAFNYIFNAFWHVLPHQSYTLILDNFMLCTTVIRTCSSLLHIYSYSYRCGNVQISQNLACFNASRQDVCIQHDMLYRLLMIMGFFHQLKCRQNQKQTR</sequence>
<dbReference type="Ensembl" id="ENSAMXT00005017895.1">
    <property type="protein sequence ID" value="ENSAMXP00005016212.1"/>
    <property type="gene ID" value="ENSAMXG00005008482.1"/>
</dbReference>
<reference evidence="1" key="1">
    <citation type="submission" date="2025-08" db="UniProtKB">
        <authorList>
            <consortium name="Ensembl"/>
        </authorList>
    </citation>
    <scope>IDENTIFICATION</scope>
</reference>
<accession>A0A8B9HWX7</accession>
<protein>
    <submittedName>
        <fullName evidence="1">Uncharacterized protein</fullName>
    </submittedName>
</protein>
<name>A0A8B9HWX7_ASTMX</name>
<dbReference type="AlphaFoldDB" id="A0A8B9HWX7"/>
<evidence type="ECO:0000313" key="1">
    <source>
        <dbReference type="Ensembl" id="ENSAMXP00005016212.1"/>
    </source>
</evidence>
<organism evidence="1 2">
    <name type="scientific">Astyanax mexicanus</name>
    <name type="common">Blind cave fish</name>
    <name type="synonym">Astyanax fasciatus mexicanus</name>
    <dbReference type="NCBI Taxonomy" id="7994"/>
    <lineage>
        <taxon>Eukaryota</taxon>
        <taxon>Metazoa</taxon>
        <taxon>Chordata</taxon>
        <taxon>Craniata</taxon>
        <taxon>Vertebrata</taxon>
        <taxon>Euteleostomi</taxon>
        <taxon>Actinopterygii</taxon>
        <taxon>Neopterygii</taxon>
        <taxon>Teleostei</taxon>
        <taxon>Ostariophysi</taxon>
        <taxon>Characiformes</taxon>
        <taxon>Characoidei</taxon>
        <taxon>Acestrorhamphidae</taxon>
        <taxon>Acestrorhamphinae</taxon>
        <taxon>Astyanax</taxon>
    </lineage>
</organism>
<proteinExistence type="predicted"/>
<evidence type="ECO:0000313" key="2">
    <source>
        <dbReference type="Proteomes" id="UP000694621"/>
    </source>
</evidence>
<dbReference type="Proteomes" id="UP000694621">
    <property type="component" value="Unplaced"/>
</dbReference>